<dbReference type="AlphaFoldDB" id="A0A6J7K663"/>
<evidence type="ECO:0000313" key="1">
    <source>
        <dbReference type="EMBL" id="CAB4951428.1"/>
    </source>
</evidence>
<reference evidence="1" key="1">
    <citation type="submission" date="2020-05" db="EMBL/GenBank/DDBJ databases">
        <authorList>
            <person name="Chiriac C."/>
            <person name="Salcher M."/>
            <person name="Ghai R."/>
            <person name="Kavagutti S V."/>
        </authorList>
    </citation>
    <scope>NUCLEOTIDE SEQUENCE</scope>
</reference>
<accession>A0A6J7K663</accession>
<name>A0A6J7K663_9ZZZZ</name>
<sequence>MGAVELAGSFTDPEHVGRTVVPVAGERILSGERLLVSEDERLMAGGDVDGMELGC</sequence>
<gene>
    <name evidence="1" type="ORF">UFOPK3733_01903</name>
</gene>
<dbReference type="EMBL" id="CAFBNC010000128">
    <property type="protein sequence ID" value="CAB4951428.1"/>
    <property type="molecule type" value="Genomic_DNA"/>
</dbReference>
<protein>
    <submittedName>
        <fullName evidence="1">Unannotated protein</fullName>
    </submittedName>
</protein>
<organism evidence="1">
    <name type="scientific">freshwater metagenome</name>
    <dbReference type="NCBI Taxonomy" id="449393"/>
    <lineage>
        <taxon>unclassified sequences</taxon>
        <taxon>metagenomes</taxon>
        <taxon>ecological metagenomes</taxon>
    </lineage>
</organism>
<proteinExistence type="predicted"/>